<dbReference type="Proteomes" id="UP000265520">
    <property type="component" value="Unassembled WGS sequence"/>
</dbReference>
<reference evidence="1 2" key="1">
    <citation type="journal article" date="2018" name="Front. Plant Sci.">
        <title>Red Clover (Trifolium pratense) and Zigzag Clover (T. medium) - A Picture of Genomic Similarities and Differences.</title>
        <authorList>
            <person name="Dluhosova J."/>
            <person name="Istvanek J."/>
            <person name="Nedelnik J."/>
            <person name="Repkova J."/>
        </authorList>
    </citation>
    <scope>NUCLEOTIDE SEQUENCE [LARGE SCALE GENOMIC DNA]</scope>
    <source>
        <strain evidence="2">cv. 10/8</strain>
        <tissue evidence="1">Leaf</tissue>
    </source>
</reference>
<dbReference type="PANTHER" id="PTHR35317:SF35">
    <property type="entry name" value="DUF4219 DOMAIN-CONTAINING PROTEIN"/>
    <property type="match status" value="1"/>
</dbReference>
<protein>
    <submittedName>
        <fullName evidence="1">Retrovirus-related pol polyprotein from transposon TNT 1-94</fullName>
    </submittedName>
</protein>
<keyword evidence="2" id="KW-1185">Reference proteome</keyword>
<dbReference type="Pfam" id="PF14223">
    <property type="entry name" value="Retrotran_gag_2"/>
    <property type="match status" value="1"/>
</dbReference>
<dbReference type="PANTHER" id="PTHR35317">
    <property type="entry name" value="OS04G0629600 PROTEIN"/>
    <property type="match status" value="1"/>
</dbReference>
<proteinExistence type="predicted"/>
<evidence type="ECO:0000313" key="1">
    <source>
        <dbReference type="EMBL" id="MCI17002.1"/>
    </source>
</evidence>
<feature type="non-terminal residue" evidence="1">
    <location>
        <position position="175"/>
    </location>
</feature>
<sequence length="175" mass="20084">RLVLATTMTTFNHGQFSVNLPILEGKNYDRWSKQMKVVFGYQDVMDQVINGVVNPDIFEKVGDCQSSKEAWDILNVAYGGDEKVKKVRLQTHRRQYELIQMEEKETVSDFFTRISKLVNEMKSCGETVSNQNKVEKILRSLSPRFDHIVVAIEESKDLASLTIEELQGSLEAHEQ</sequence>
<evidence type="ECO:0000313" key="2">
    <source>
        <dbReference type="Proteomes" id="UP000265520"/>
    </source>
</evidence>
<comment type="caution">
    <text evidence="1">The sequence shown here is derived from an EMBL/GenBank/DDBJ whole genome shotgun (WGS) entry which is preliminary data.</text>
</comment>
<organism evidence="1 2">
    <name type="scientific">Trifolium medium</name>
    <dbReference type="NCBI Taxonomy" id="97028"/>
    <lineage>
        <taxon>Eukaryota</taxon>
        <taxon>Viridiplantae</taxon>
        <taxon>Streptophyta</taxon>
        <taxon>Embryophyta</taxon>
        <taxon>Tracheophyta</taxon>
        <taxon>Spermatophyta</taxon>
        <taxon>Magnoliopsida</taxon>
        <taxon>eudicotyledons</taxon>
        <taxon>Gunneridae</taxon>
        <taxon>Pentapetalae</taxon>
        <taxon>rosids</taxon>
        <taxon>fabids</taxon>
        <taxon>Fabales</taxon>
        <taxon>Fabaceae</taxon>
        <taxon>Papilionoideae</taxon>
        <taxon>50 kb inversion clade</taxon>
        <taxon>NPAAA clade</taxon>
        <taxon>Hologalegina</taxon>
        <taxon>IRL clade</taxon>
        <taxon>Trifolieae</taxon>
        <taxon>Trifolium</taxon>
    </lineage>
</organism>
<name>A0A392PZC5_9FABA</name>
<accession>A0A392PZC5</accession>
<dbReference type="AlphaFoldDB" id="A0A392PZC5"/>
<feature type="non-terminal residue" evidence="1">
    <location>
        <position position="1"/>
    </location>
</feature>
<dbReference type="EMBL" id="LXQA010103443">
    <property type="protein sequence ID" value="MCI17002.1"/>
    <property type="molecule type" value="Genomic_DNA"/>
</dbReference>